<dbReference type="AlphaFoldDB" id="A0A6V8MEI8"/>
<accession>A0A6V8MEI8</accession>
<proteinExistence type="predicted"/>
<evidence type="ECO:0000256" key="2">
    <source>
        <dbReference type="SAM" id="SignalP"/>
    </source>
</evidence>
<feature type="chain" id="PRO_5027593673" evidence="2">
    <location>
        <begin position="25"/>
        <end position="253"/>
    </location>
</feature>
<dbReference type="Pfam" id="PF12849">
    <property type="entry name" value="PBP_like_2"/>
    <property type="match status" value="1"/>
</dbReference>
<keyword evidence="1 2" id="KW-0732">Signal</keyword>
<dbReference type="EMBL" id="BLXX01000002">
    <property type="protein sequence ID" value="GFO58411.1"/>
    <property type="molecule type" value="Genomic_DNA"/>
</dbReference>
<dbReference type="PANTHER" id="PTHR30570:SF1">
    <property type="entry name" value="PHOSPHATE-BINDING PROTEIN PSTS"/>
    <property type="match status" value="1"/>
</dbReference>
<evidence type="ECO:0000313" key="4">
    <source>
        <dbReference type="EMBL" id="GFO58411.1"/>
    </source>
</evidence>
<sequence length="253" mass="27079">MKRLIATFALTALCTATFSLVAFAEDVKIGAGAAPSENVLKPIAQPLLKEGISLYVSSSGPKNAMMDLERGVVDAAAAGLTFQDWLNLMKKEGHEVKDPASLQWTMIGKDKIVALVNKENPVAKLSKEQLQGIFSGKVDSWKEVGGADVPVLIVWGKLTSGTNSMFANKIMDGKEVTKEVIETMTAEDIRQNVASNPSAIGIGPLAVLDGTVKQVESPEIGRDIILVTKGKPSAKVQKVLDFIKGEGQKYIKK</sequence>
<gene>
    <name evidence="4" type="ORF">GMST_07360</name>
</gene>
<feature type="signal peptide" evidence="2">
    <location>
        <begin position="1"/>
        <end position="24"/>
    </location>
</feature>
<evidence type="ECO:0000256" key="1">
    <source>
        <dbReference type="ARBA" id="ARBA00022729"/>
    </source>
</evidence>
<organism evidence="4 5">
    <name type="scientific">Geomonas silvestris</name>
    <dbReference type="NCBI Taxonomy" id="2740184"/>
    <lineage>
        <taxon>Bacteria</taxon>
        <taxon>Pseudomonadati</taxon>
        <taxon>Thermodesulfobacteriota</taxon>
        <taxon>Desulfuromonadia</taxon>
        <taxon>Geobacterales</taxon>
        <taxon>Geobacteraceae</taxon>
        <taxon>Geomonas</taxon>
    </lineage>
</organism>
<comment type="caution">
    <text evidence="4">The sequence shown here is derived from an EMBL/GenBank/DDBJ whole genome shotgun (WGS) entry which is preliminary data.</text>
</comment>
<dbReference type="SUPFAM" id="SSF53850">
    <property type="entry name" value="Periplasmic binding protein-like II"/>
    <property type="match status" value="1"/>
</dbReference>
<evidence type="ECO:0000259" key="3">
    <source>
        <dbReference type="Pfam" id="PF12849"/>
    </source>
</evidence>
<feature type="domain" description="PBP" evidence="3">
    <location>
        <begin position="30"/>
        <end position="202"/>
    </location>
</feature>
<dbReference type="InterPro" id="IPR050811">
    <property type="entry name" value="Phosphate_ABC_transporter"/>
</dbReference>
<evidence type="ECO:0000313" key="5">
    <source>
        <dbReference type="Proteomes" id="UP000556026"/>
    </source>
</evidence>
<protein>
    <submittedName>
        <fullName evidence="4">Phosphate-binding protein</fullName>
    </submittedName>
</protein>
<dbReference type="RefSeq" id="WP_183353280.1">
    <property type="nucleotide sequence ID" value="NZ_BLXX01000002.1"/>
</dbReference>
<dbReference type="PANTHER" id="PTHR30570">
    <property type="entry name" value="PERIPLASMIC PHOSPHATE BINDING COMPONENT OF PHOSPHATE ABC TRANSPORTER"/>
    <property type="match status" value="1"/>
</dbReference>
<reference evidence="5" key="1">
    <citation type="submission" date="2020-06" db="EMBL/GenBank/DDBJ databases">
        <title>Draft genomic sequence of Geomonas sp. Red330.</title>
        <authorList>
            <person name="Itoh H."/>
            <person name="Zhenxing X."/>
            <person name="Ushijima N."/>
            <person name="Masuda Y."/>
            <person name="Shiratori Y."/>
            <person name="Senoo K."/>
        </authorList>
    </citation>
    <scope>NUCLEOTIDE SEQUENCE [LARGE SCALE GENOMIC DNA]</scope>
    <source>
        <strain evidence="5">Red330</strain>
    </source>
</reference>
<dbReference type="InterPro" id="IPR024370">
    <property type="entry name" value="PBP_domain"/>
</dbReference>
<dbReference type="Gene3D" id="3.40.190.10">
    <property type="entry name" value="Periplasmic binding protein-like II"/>
    <property type="match status" value="2"/>
</dbReference>
<keyword evidence="5" id="KW-1185">Reference proteome</keyword>
<name>A0A6V8MEI8_9BACT</name>
<dbReference type="Proteomes" id="UP000556026">
    <property type="component" value="Unassembled WGS sequence"/>
</dbReference>